<dbReference type="InterPro" id="IPR023795">
    <property type="entry name" value="Serpin_CS"/>
</dbReference>
<dbReference type="SMART" id="SM00093">
    <property type="entry name" value="SERPIN"/>
    <property type="match status" value="1"/>
</dbReference>
<dbReference type="Gene3D" id="3.30.497.10">
    <property type="entry name" value="Antithrombin, subunit I, domain 2"/>
    <property type="match status" value="1"/>
</dbReference>
<protein>
    <submittedName>
        <fullName evidence="6">Putative serine proteinase inhibitor</fullName>
    </submittedName>
</protein>
<reference evidence="6 7" key="2">
    <citation type="submission" date="2019-01" db="EMBL/GenBank/DDBJ databases">
        <title>The decoding of complex shrimp genome reveals the adaptation for benthos swimmer, frequently molting mechanism and breeding impact on genome.</title>
        <authorList>
            <person name="Sun Y."/>
            <person name="Gao Y."/>
            <person name="Yu Y."/>
        </authorList>
    </citation>
    <scope>NUCLEOTIDE SEQUENCE [LARGE SCALE GENOMIC DNA]</scope>
    <source>
        <tissue evidence="6">Muscle</tissue>
    </source>
</reference>
<evidence type="ECO:0000259" key="5">
    <source>
        <dbReference type="SMART" id="SM00093"/>
    </source>
</evidence>
<organism evidence="6 7">
    <name type="scientific">Penaeus vannamei</name>
    <name type="common">Whiteleg shrimp</name>
    <name type="synonym">Litopenaeus vannamei</name>
    <dbReference type="NCBI Taxonomy" id="6689"/>
    <lineage>
        <taxon>Eukaryota</taxon>
        <taxon>Metazoa</taxon>
        <taxon>Ecdysozoa</taxon>
        <taxon>Arthropoda</taxon>
        <taxon>Crustacea</taxon>
        <taxon>Multicrustacea</taxon>
        <taxon>Malacostraca</taxon>
        <taxon>Eumalacostraca</taxon>
        <taxon>Eucarida</taxon>
        <taxon>Decapoda</taxon>
        <taxon>Dendrobranchiata</taxon>
        <taxon>Penaeoidea</taxon>
        <taxon>Penaeidae</taxon>
        <taxon>Penaeus</taxon>
    </lineage>
</organism>
<dbReference type="GO" id="GO:0004867">
    <property type="term" value="F:serine-type endopeptidase inhibitor activity"/>
    <property type="evidence" value="ECO:0007669"/>
    <property type="project" value="UniProtKB-KW"/>
</dbReference>
<dbReference type="InterPro" id="IPR036186">
    <property type="entry name" value="Serpin_sf"/>
</dbReference>
<dbReference type="AlphaFoldDB" id="A0A3R7PS45"/>
<feature type="signal peptide" evidence="4">
    <location>
        <begin position="1"/>
        <end position="43"/>
    </location>
</feature>
<gene>
    <name evidence="6" type="ORF">C7M84_006232</name>
</gene>
<comment type="similarity">
    <text evidence="3">Belongs to the serpin family.</text>
</comment>
<dbReference type="Gene3D" id="2.30.39.10">
    <property type="entry name" value="Alpha-1-antitrypsin, domain 1"/>
    <property type="match status" value="1"/>
</dbReference>
<keyword evidence="7" id="KW-1185">Reference proteome</keyword>
<accession>A0A3R7PS45</accession>
<sequence length="422" mass="46966">MRWRHLPTRRQVLPAWCSHLLRPRTMKTTQLLLLPILLTRVSSQCLSEDDALAPPPHPSLSQVAPFSLDLFGKVLPPSGNFLFSPFSVWSALVLAYFGSRGDTKAQMERVLRLPAKEETLALYRALKQIYAPSADGQKHTMLSSNRIYIDTSLPVRRCVQQVLPDEVKTLNFAQPDLAAATINHFVNASTQGKIPRLVTTADVTLARLAFVNAVYFKGFWETPFAAENTRREEFFLSPKRRAYVDMMEQTDNFKNGASEELDADVVELPYRGGAASMVVLLPRDRGTGGELDRMLQRLTPAALASAVGNLARNKVLLKFPKFKLESSLRNELIEALTHLGLRDLFSPAADLTAFSPSGGLMITHAVHKAVIEVDEKGTEAAAATVFLSKQSGTYFTCNRPFLFFIRDNAVNSILFLGVYREP</sequence>
<name>A0A3R7PS45_PENVA</name>
<dbReference type="Proteomes" id="UP000283509">
    <property type="component" value="Unassembled WGS sequence"/>
</dbReference>
<feature type="chain" id="PRO_5018548586" evidence="4">
    <location>
        <begin position="44"/>
        <end position="422"/>
    </location>
</feature>
<reference evidence="6 7" key="1">
    <citation type="submission" date="2018-04" db="EMBL/GenBank/DDBJ databases">
        <authorList>
            <person name="Zhang X."/>
            <person name="Yuan J."/>
            <person name="Li F."/>
            <person name="Xiang J."/>
        </authorList>
    </citation>
    <scope>NUCLEOTIDE SEQUENCE [LARGE SCALE GENOMIC DNA]</scope>
    <source>
        <tissue evidence="6">Muscle</tissue>
    </source>
</reference>
<dbReference type="PANTHER" id="PTHR11461:SF278">
    <property type="entry name" value="SERINE PROTEASE INHIBITOR 88EA"/>
    <property type="match status" value="1"/>
</dbReference>
<keyword evidence="2" id="KW-0722">Serine protease inhibitor</keyword>
<keyword evidence="1" id="KW-0646">Protease inhibitor</keyword>
<keyword evidence="4" id="KW-0732">Signal</keyword>
<comment type="caution">
    <text evidence="6">The sequence shown here is derived from an EMBL/GenBank/DDBJ whole genome shotgun (WGS) entry which is preliminary data.</text>
</comment>
<dbReference type="InterPro" id="IPR000215">
    <property type="entry name" value="Serpin_fam"/>
</dbReference>
<dbReference type="OrthoDB" id="671595at2759"/>
<dbReference type="CDD" id="cd19594">
    <property type="entry name" value="serpin_crustaceans_chelicerates_insects"/>
    <property type="match status" value="1"/>
</dbReference>
<dbReference type="PANTHER" id="PTHR11461">
    <property type="entry name" value="SERINE PROTEASE INHIBITOR, SERPIN"/>
    <property type="match status" value="1"/>
</dbReference>
<dbReference type="InterPro" id="IPR042185">
    <property type="entry name" value="Serpin_sf_2"/>
</dbReference>
<feature type="domain" description="Serpin" evidence="5">
    <location>
        <begin position="68"/>
        <end position="422"/>
    </location>
</feature>
<dbReference type="Pfam" id="PF00079">
    <property type="entry name" value="Serpin"/>
    <property type="match status" value="1"/>
</dbReference>
<evidence type="ECO:0000256" key="1">
    <source>
        <dbReference type="ARBA" id="ARBA00022690"/>
    </source>
</evidence>
<dbReference type="SUPFAM" id="SSF56574">
    <property type="entry name" value="Serpins"/>
    <property type="match status" value="1"/>
</dbReference>
<dbReference type="EMBL" id="QCYY01001798">
    <property type="protein sequence ID" value="ROT75231.1"/>
    <property type="molecule type" value="Genomic_DNA"/>
</dbReference>
<evidence type="ECO:0000256" key="4">
    <source>
        <dbReference type="SAM" id="SignalP"/>
    </source>
</evidence>
<dbReference type="PROSITE" id="PS00284">
    <property type="entry name" value="SERPIN"/>
    <property type="match status" value="1"/>
</dbReference>
<evidence type="ECO:0000256" key="3">
    <source>
        <dbReference type="RuleBase" id="RU000411"/>
    </source>
</evidence>
<dbReference type="InterPro" id="IPR042178">
    <property type="entry name" value="Serpin_sf_1"/>
</dbReference>
<evidence type="ECO:0000313" key="7">
    <source>
        <dbReference type="Proteomes" id="UP000283509"/>
    </source>
</evidence>
<dbReference type="InterPro" id="IPR023796">
    <property type="entry name" value="Serpin_dom"/>
</dbReference>
<evidence type="ECO:0000256" key="2">
    <source>
        <dbReference type="ARBA" id="ARBA00022900"/>
    </source>
</evidence>
<evidence type="ECO:0000313" key="6">
    <source>
        <dbReference type="EMBL" id="ROT75231.1"/>
    </source>
</evidence>
<dbReference type="GO" id="GO:0005615">
    <property type="term" value="C:extracellular space"/>
    <property type="evidence" value="ECO:0007669"/>
    <property type="project" value="InterPro"/>
</dbReference>
<proteinExistence type="inferred from homology"/>